<dbReference type="InterPro" id="IPR032640">
    <property type="entry name" value="AMPK1_CBM"/>
</dbReference>
<accession>C7LU03</accession>
<evidence type="ECO:0000256" key="1">
    <source>
        <dbReference type="SAM" id="Phobius"/>
    </source>
</evidence>
<feature type="transmembrane region" description="Helical" evidence="1">
    <location>
        <begin position="66"/>
        <end position="89"/>
    </location>
</feature>
<dbReference type="HOGENOM" id="CLU_109740_0_0_7"/>
<dbReference type="InterPro" id="IPR014756">
    <property type="entry name" value="Ig_E-set"/>
</dbReference>
<dbReference type="InterPro" id="IPR013783">
    <property type="entry name" value="Ig-like_fold"/>
</dbReference>
<dbReference type="STRING" id="525897.Dbac_1533"/>
<keyword evidence="1" id="KW-0812">Transmembrane</keyword>
<keyword evidence="1" id="KW-1133">Transmembrane helix</keyword>
<keyword evidence="4" id="KW-1185">Reference proteome</keyword>
<reference evidence="3 4" key="1">
    <citation type="journal article" date="2009" name="Stand. Genomic Sci.">
        <title>Complete genome sequence of Desulfomicrobium baculatum type strain (X).</title>
        <authorList>
            <person name="Copeland A."/>
            <person name="Spring S."/>
            <person name="Goker M."/>
            <person name="Schneider S."/>
            <person name="Lapidus A."/>
            <person name="Del Rio T.G."/>
            <person name="Tice H."/>
            <person name="Cheng J.F."/>
            <person name="Chen F."/>
            <person name="Nolan M."/>
            <person name="Bruce D."/>
            <person name="Goodwin L."/>
            <person name="Pitluck S."/>
            <person name="Ivanova N."/>
            <person name="Mavrommatis K."/>
            <person name="Ovchinnikova G."/>
            <person name="Pati A."/>
            <person name="Chen A."/>
            <person name="Palaniappan K."/>
            <person name="Land M."/>
            <person name="Hauser L."/>
            <person name="Chang Y.J."/>
            <person name="Jeffries C.C."/>
            <person name="Meincke L."/>
            <person name="Sims D."/>
            <person name="Brettin T."/>
            <person name="Detter J.C."/>
            <person name="Han C."/>
            <person name="Chain P."/>
            <person name="Bristow J."/>
            <person name="Eisen J.A."/>
            <person name="Markowitz V."/>
            <person name="Hugenholtz P."/>
            <person name="Kyrpides N.C."/>
            <person name="Klenk H.P."/>
            <person name="Lucas S."/>
        </authorList>
    </citation>
    <scope>NUCLEOTIDE SEQUENCE [LARGE SCALE GENOMIC DNA]</scope>
    <source>
        <strain evidence="4">DSM 4028 / VKM B-1378 / X</strain>
    </source>
</reference>
<dbReference type="Gene3D" id="2.60.40.10">
    <property type="entry name" value="Immunoglobulins"/>
    <property type="match status" value="1"/>
</dbReference>
<feature type="domain" description="AMP-activated protein kinase glycogen-binding" evidence="2">
    <location>
        <begin position="114"/>
        <end position="192"/>
    </location>
</feature>
<dbReference type="KEGG" id="dba:Dbac_1533"/>
<name>C7LU03_DESBD</name>
<evidence type="ECO:0000313" key="4">
    <source>
        <dbReference type="Proteomes" id="UP000002216"/>
    </source>
</evidence>
<dbReference type="RefSeq" id="WP_015773717.1">
    <property type="nucleotide sequence ID" value="NC_013173.1"/>
</dbReference>
<organism evidence="3 4">
    <name type="scientific">Desulfomicrobium baculatum (strain DSM 4028 / VKM B-1378 / X)</name>
    <name type="common">Desulfovibrio baculatus</name>
    <dbReference type="NCBI Taxonomy" id="525897"/>
    <lineage>
        <taxon>Bacteria</taxon>
        <taxon>Pseudomonadati</taxon>
        <taxon>Thermodesulfobacteriota</taxon>
        <taxon>Desulfovibrionia</taxon>
        <taxon>Desulfovibrionales</taxon>
        <taxon>Desulfomicrobiaceae</taxon>
        <taxon>Desulfomicrobium</taxon>
    </lineage>
</organism>
<dbReference type="GO" id="GO:0016787">
    <property type="term" value="F:hydrolase activity"/>
    <property type="evidence" value="ECO:0007669"/>
    <property type="project" value="UniProtKB-KW"/>
</dbReference>
<dbReference type="SUPFAM" id="SSF81296">
    <property type="entry name" value="E set domains"/>
    <property type="match status" value="1"/>
</dbReference>
<keyword evidence="1" id="KW-0472">Membrane</keyword>
<dbReference type="AlphaFoldDB" id="C7LU03"/>
<sequence length="196" mass="21125">MRHMKYDDRHENSDDNLKSALCALGKADPGPNFTDRVMARIETRAKDTVPDARIKRLARWFLAPRVIRISPLGTLATAAGLLIVMSLAFRTGTVETIATPQGLSPVKFVLTAPSAREVAVIGSFNGWNAAGWSMQRDKATGVWTLSAALPPGSHEYVFLVDKATPLPDAAAPFSADDGFGSRNSILMVKSSDDSIL</sequence>
<evidence type="ECO:0000313" key="3">
    <source>
        <dbReference type="EMBL" id="ACU89626.1"/>
    </source>
</evidence>
<dbReference type="CDD" id="cd07184">
    <property type="entry name" value="E_set_Isoamylase_like_N"/>
    <property type="match status" value="1"/>
</dbReference>
<dbReference type="Proteomes" id="UP000002216">
    <property type="component" value="Chromosome"/>
</dbReference>
<dbReference type="EMBL" id="CP001629">
    <property type="protein sequence ID" value="ACU89626.1"/>
    <property type="molecule type" value="Genomic_DNA"/>
</dbReference>
<dbReference type="eggNOG" id="COG0296">
    <property type="taxonomic scope" value="Bacteria"/>
</dbReference>
<keyword evidence="3" id="KW-0378">Hydrolase</keyword>
<dbReference type="Pfam" id="PF16561">
    <property type="entry name" value="AMPK1_CBM"/>
    <property type="match status" value="1"/>
</dbReference>
<gene>
    <name evidence="3" type="ordered locus">Dbac_1533</name>
</gene>
<evidence type="ECO:0000259" key="2">
    <source>
        <dbReference type="Pfam" id="PF16561"/>
    </source>
</evidence>
<proteinExistence type="predicted"/>
<protein>
    <submittedName>
        <fullName evidence="3">Glycoside hydrolase family 13 domain protein</fullName>
    </submittedName>
</protein>